<organism evidence="1 2">
    <name type="scientific">Frankia canadensis</name>
    <dbReference type="NCBI Taxonomy" id="1836972"/>
    <lineage>
        <taxon>Bacteria</taxon>
        <taxon>Bacillati</taxon>
        <taxon>Actinomycetota</taxon>
        <taxon>Actinomycetes</taxon>
        <taxon>Frankiales</taxon>
        <taxon>Frankiaceae</taxon>
        <taxon>Frankia</taxon>
    </lineage>
</organism>
<proteinExistence type="predicted"/>
<reference evidence="1 2" key="1">
    <citation type="submission" date="2017-06" db="EMBL/GenBank/DDBJ databases">
        <authorList>
            <person name="Kim H.J."/>
            <person name="Triplett B.A."/>
        </authorList>
    </citation>
    <scope>NUCLEOTIDE SEQUENCE [LARGE SCALE GENOMIC DNA]</scope>
    <source>
        <strain evidence="1">FRACA_ARgP5</strain>
    </source>
</reference>
<sequence>MTLHRRRRAAMARAITNGDVSCGCGDRAC</sequence>
<keyword evidence="2" id="KW-1185">Reference proteome</keyword>
<evidence type="ECO:0000313" key="2">
    <source>
        <dbReference type="Proteomes" id="UP000234331"/>
    </source>
</evidence>
<protein>
    <submittedName>
        <fullName evidence="1">Uncharacterized protein</fullName>
    </submittedName>
</protein>
<dbReference type="EMBL" id="FZMO01000512">
    <property type="protein sequence ID" value="SNQ50895.1"/>
    <property type="molecule type" value="Genomic_DNA"/>
</dbReference>
<gene>
    <name evidence="1" type="ORF">FRACA_560013</name>
</gene>
<evidence type="ECO:0000313" key="1">
    <source>
        <dbReference type="EMBL" id="SNQ50895.1"/>
    </source>
</evidence>
<dbReference type="AlphaFoldDB" id="A0A2I2KZ02"/>
<dbReference type="Proteomes" id="UP000234331">
    <property type="component" value="Unassembled WGS sequence"/>
</dbReference>
<accession>A0A2I2KZ02</accession>
<name>A0A2I2KZ02_9ACTN</name>